<feature type="domain" description="Fungal STAND N-terminal Goodbye" evidence="3">
    <location>
        <begin position="9"/>
        <end position="131"/>
    </location>
</feature>
<keyword evidence="1" id="KW-0677">Repeat</keyword>
<dbReference type="Gene3D" id="1.25.40.10">
    <property type="entry name" value="Tetratricopeptide repeat domain"/>
    <property type="match status" value="1"/>
</dbReference>
<dbReference type="PANTHER" id="PTHR10039">
    <property type="entry name" value="AMELOGENIN"/>
    <property type="match status" value="1"/>
</dbReference>
<evidence type="ECO:0000259" key="4">
    <source>
        <dbReference type="Pfam" id="PF24883"/>
    </source>
</evidence>
<dbReference type="InterPro" id="IPR031350">
    <property type="entry name" value="Goodbye_dom"/>
</dbReference>
<protein>
    <submittedName>
        <fullName evidence="5">Uncharacterized protein</fullName>
    </submittedName>
</protein>
<proteinExistence type="predicted"/>
<keyword evidence="6" id="KW-1185">Reference proteome</keyword>
<reference evidence="5" key="1">
    <citation type="journal article" date="2020" name="Stud. Mycol.">
        <title>101 Dothideomycetes genomes: a test case for predicting lifestyles and emergence of pathogens.</title>
        <authorList>
            <person name="Haridas S."/>
            <person name="Albert R."/>
            <person name="Binder M."/>
            <person name="Bloem J."/>
            <person name="Labutti K."/>
            <person name="Salamov A."/>
            <person name="Andreopoulos B."/>
            <person name="Baker S."/>
            <person name="Barry K."/>
            <person name="Bills G."/>
            <person name="Bluhm B."/>
            <person name="Cannon C."/>
            <person name="Castanera R."/>
            <person name="Culley D."/>
            <person name="Daum C."/>
            <person name="Ezra D."/>
            <person name="Gonzalez J."/>
            <person name="Henrissat B."/>
            <person name="Kuo A."/>
            <person name="Liang C."/>
            <person name="Lipzen A."/>
            <person name="Lutzoni F."/>
            <person name="Magnuson J."/>
            <person name="Mondo S."/>
            <person name="Nolan M."/>
            <person name="Ohm R."/>
            <person name="Pangilinan J."/>
            <person name="Park H.-J."/>
            <person name="Ramirez L."/>
            <person name="Alfaro M."/>
            <person name="Sun H."/>
            <person name="Tritt A."/>
            <person name="Yoshinaga Y."/>
            <person name="Zwiers L.-H."/>
            <person name="Turgeon B."/>
            <person name="Goodwin S."/>
            <person name="Spatafora J."/>
            <person name="Crous P."/>
            <person name="Grigoriev I."/>
        </authorList>
    </citation>
    <scope>NUCLEOTIDE SEQUENCE</scope>
    <source>
        <strain evidence="5">CBS 123094</strain>
    </source>
</reference>
<feature type="domain" description="Nephrocystin 3-like N-terminal" evidence="4">
    <location>
        <begin position="272"/>
        <end position="437"/>
    </location>
</feature>
<accession>A0A6A5WJ54</accession>
<dbReference type="OrthoDB" id="448455at2759"/>
<dbReference type="SUPFAM" id="SSF48452">
    <property type="entry name" value="TPR-like"/>
    <property type="match status" value="1"/>
</dbReference>
<name>A0A6A5WJ54_9PLEO</name>
<evidence type="ECO:0000313" key="6">
    <source>
        <dbReference type="Proteomes" id="UP000799779"/>
    </source>
</evidence>
<evidence type="ECO:0000259" key="3">
    <source>
        <dbReference type="Pfam" id="PF17109"/>
    </source>
</evidence>
<dbReference type="Gene3D" id="3.40.50.300">
    <property type="entry name" value="P-loop containing nucleotide triphosphate hydrolases"/>
    <property type="match status" value="1"/>
</dbReference>
<dbReference type="Pfam" id="PF24883">
    <property type="entry name" value="NPHP3_N"/>
    <property type="match status" value="1"/>
</dbReference>
<dbReference type="Pfam" id="PF17109">
    <property type="entry name" value="Goodbye"/>
    <property type="match status" value="1"/>
</dbReference>
<evidence type="ECO:0000256" key="2">
    <source>
        <dbReference type="SAM" id="MobiDB-lite"/>
    </source>
</evidence>
<dbReference type="SUPFAM" id="SSF52540">
    <property type="entry name" value="P-loop containing nucleoside triphosphate hydrolases"/>
    <property type="match status" value="1"/>
</dbReference>
<sequence length="1423" mass="161640">MAEDLSDLWDHAWKQYLLTSKRTPADTALIQQLRTPELLTARIEADHNKFQKFRDKHGKLTSVLKKCLYPFQALSIIAASGIGNSPAAPAAAVFGAVYFVLGAANGVSEAYDWITELFNKLEDFTGRLSEYIDGGLKPHLRAKVIDIFANILDVLAIAEKAVKDKRWKKYGAMLFLGKDEEVKQALDRLAVLFEGEEKLVAAINFSTTQKIAVKADKIDEGVSNVHKELLEAKELRRLEQQKALIEKHLQTSAQLKTVRLFEELMDSTLASSGGWLIQDKQFIEWASRSSPLLAVSGGPGTGKSCLASKAIEHLRSIYPQNSDHPGRTSVAYFFVKEHDQDLRDLGNILKSIVYQIAQVDAVFRSHVAAFLLESDAVLTPSKIWKRLLLEFYKGRDLPNAAVIVLDGLDEAPPDTLRGLFKFFDDLDLEEKPSRLSFACFARPEIRERINYKLQQSLVIIEIGEQNEADIDLYVKEHIKNIMIVREKMRVGKTKKEAHALARTVRKRVMEKADGMFFKVVLIMEQIRDKERISTVLSTIDEVPVQLEAMIAHVFERITQNEDVDIDDLREILLWVAFAKRPLSVSELYAVLKMRTGEPYDALLSRLQGRFASLFKLTVAAVDKVEDTPEDAEDSDDEINFDSDEEDEGDNDADIEGSDIATLVAADDIQQADQDDLSQATLNQFWKTEVRFAHASIRDFVVSTADRRRKSLPNPVSVDASMADYHIASVSLKAILEKDTVEAQQDIHKRASGRYASAAPPTIAYYGAEFITSHLKSIDIASLNPEKKLNLLDQVIKVFSHEDGLRNFLMMAYFGSNMISTLFTDPFFVRPLLAGYLQDPHMETLSEEDRAWIKEAVASPYTFWRPLAQAAAKTWLTKLNEEDHYHVHRFNLFLVWLIHAYLGQEVFGKTGKKPRRGYLQFDREEFPVDDPEKLKPIVEFVDIEKTAFWHATYAESLYRISAYQEAAEQFKLAMEKKPDYWIVYTSCSDCLAHNGHYDEAMSILEKTSAAPEEWHTSYDITYDKLLIVTTALSRMDYDIAAQYSNKAWEAERNPVTFMMYVSTLFGQHDFPAIVELFQTAQDLKAPPSFLHVTHSFAKCWWELGCALWSQGKQQLMEPLMSESIEICLKPENSAVGRGWVAIMAKYMYTFYEDTTRAIELIEDSLAVKSANLSEITRYQMEIYLARSIYSEGVTVHKAGNKEQEDHWISKLRKIATVDATVGKKMDKAIYKMNDAAWYLGLYLRIYAKAPEDDWRACFRDYILEAIDMLGDDDPSNDEIAYCNIQSVLFFTGDITNAVAAAAVPFIAHENACAAKGIEPFSINTTDRPCFCDGLCESYEVNSRTYKSGFEEVWTCTECLNTDFCERCYGLLKDGKLPMRRCSKDHDLIKVWPVPEEARGVAADFEGKIIKPRKEWVDALRKVWA</sequence>
<evidence type="ECO:0000313" key="5">
    <source>
        <dbReference type="EMBL" id="KAF1999155.1"/>
    </source>
</evidence>
<dbReference type="EMBL" id="ML977598">
    <property type="protein sequence ID" value="KAF1999155.1"/>
    <property type="molecule type" value="Genomic_DNA"/>
</dbReference>
<dbReference type="InterPro" id="IPR027417">
    <property type="entry name" value="P-loop_NTPase"/>
</dbReference>
<evidence type="ECO:0000256" key="1">
    <source>
        <dbReference type="ARBA" id="ARBA00022737"/>
    </source>
</evidence>
<feature type="region of interest" description="Disordered" evidence="2">
    <location>
        <begin position="625"/>
        <end position="654"/>
    </location>
</feature>
<dbReference type="InterPro" id="IPR056884">
    <property type="entry name" value="NPHP3-like_N"/>
</dbReference>
<dbReference type="Proteomes" id="UP000799779">
    <property type="component" value="Unassembled WGS sequence"/>
</dbReference>
<organism evidence="5 6">
    <name type="scientific">Amniculicola lignicola CBS 123094</name>
    <dbReference type="NCBI Taxonomy" id="1392246"/>
    <lineage>
        <taxon>Eukaryota</taxon>
        <taxon>Fungi</taxon>
        <taxon>Dikarya</taxon>
        <taxon>Ascomycota</taxon>
        <taxon>Pezizomycotina</taxon>
        <taxon>Dothideomycetes</taxon>
        <taxon>Pleosporomycetidae</taxon>
        <taxon>Pleosporales</taxon>
        <taxon>Amniculicolaceae</taxon>
        <taxon>Amniculicola</taxon>
    </lineage>
</organism>
<dbReference type="InterPro" id="IPR011990">
    <property type="entry name" value="TPR-like_helical_dom_sf"/>
</dbReference>
<feature type="compositionally biased region" description="Acidic residues" evidence="2">
    <location>
        <begin position="627"/>
        <end position="654"/>
    </location>
</feature>
<dbReference type="PANTHER" id="PTHR10039:SF17">
    <property type="entry name" value="FUNGAL STAND N-TERMINAL GOODBYE DOMAIN-CONTAINING PROTEIN-RELATED"/>
    <property type="match status" value="1"/>
</dbReference>
<gene>
    <name evidence="5" type="ORF">P154DRAFT_523551</name>
</gene>